<dbReference type="HAMAP" id="MF_00996">
    <property type="entry name" value="MqnD"/>
    <property type="match status" value="1"/>
</dbReference>
<evidence type="ECO:0000313" key="6">
    <source>
        <dbReference type="Proteomes" id="UP000525298"/>
    </source>
</evidence>
<dbReference type="CDD" id="cd13635">
    <property type="entry name" value="PBP2_Ttha1568_Mqnd"/>
    <property type="match status" value="1"/>
</dbReference>
<feature type="binding site" evidence="4">
    <location>
        <begin position="56"/>
        <end position="58"/>
    </location>
    <ligand>
        <name>substrate</name>
    </ligand>
</feature>
<dbReference type="PANTHER" id="PTHR37167:SF1">
    <property type="entry name" value="1,4-DIHYDROXY-6-NAPHTOATE SYNTHASE"/>
    <property type="match status" value="1"/>
</dbReference>
<dbReference type="SUPFAM" id="SSF53850">
    <property type="entry name" value="Periplasmic binding protein-like II"/>
    <property type="match status" value="1"/>
</dbReference>
<dbReference type="InterPro" id="IPR003773">
    <property type="entry name" value="Menaquinone_biosynth"/>
</dbReference>
<accession>A0A7W0HLE8</accession>
<evidence type="ECO:0000313" key="5">
    <source>
        <dbReference type="EMBL" id="MBA2882259.1"/>
    </source>
</evidence>
<keyword evidence="2 4" id="KW-0474">Menaquinone biosynthesis</keyword>
<gene>
    <name evidence="4" type="primary">mqnD</name>
    <name evidence="5" type="ORF">HNR65_002601</name>
</gene>
<comment type="function">
    <text evidence="4">Catalyzes the conversion of cyclic dehypoxanthine futalosine (cyclic DHFL) into 1,4-dihydroxy-6-naphthoate, a step in the biosynthesis of menaquinone (MK, vitamin K2).</text>
</comment>
<feature type="active site" description="Proton acceptor" evidence="4">
    <location>
        <position position="147"/>
    </location>
</feature>
<keyword evidence="5" id="KW-0560">Oxidoreductase</keyword>
<organism evidence="5 6">
    <name type="scientific">Desulfosalsimonas propionicica</name>
    <dbReference type="NCBI Taxonomy" id="332175"/>
    <lineage>
        <taxon>Bacteria</taxon>
        <taxon>Pseudomonadati</taxon>
        <taxon>Thermodesulfobacteriota</taxon>
        <taxon>Desulfobacteria</taxon>
        <taxon>Desulfobacterales</taxon>
        <taxon>Desulfosalsimonadaceae</taxon>
        <taxon>Desulfosalsimonas</taxon>
    </lineage>
</organism>
<proteinExistence type="inferred from homology"/>
<dbReference type="UniPathway" id="UPA00079"/>
<dbReference type="GO" id="GO:0016491">
    <property type="term" value="F:oxidoreductase activity"/>
    <property type="evidence" value="ECO:0007669"/>
    <property type="project" value="UniProtKB-KW"/>
</dbReference>
<comment type="catalytic activity">
    <reaction evidence="4">
        <text>cyclic dehypoxanthinylfutalosinate = 1,4-dihydroxy-6-naphthoate + dihydroxyacetone</text>
        <dbReference type="Rhea" id="RHEA:33087"/>
        <dbReference type="ChEBI" id="CHEBI:16016"/>
        <dbReference type="ChEBI" id="CHEBI:64254"/>
        <dbReference type="ChEBI" id="CHEBI:64270"/>
        <dbReference type="EC" id="4.1.99.29"/>
    </reaction>
</comment>
<dbReference type="RefSeq" id="WP_181551901.1">
    <property type="nucleotide sequence ID" value="NZ_JACDUS010000008.1"/>
</dbReference>
<evidence type="ECO:0000256" key="1">
    <source>
        <dbReference type="ARBA" id="ARBA00004863"/>
    </source>
</evidence>
<dbReference type="EMBL" id="JACDUS010000008">
    <property type="protein sequence ID" value="MBA2882259.1"/>
    <property type="molecule type" value="Genomic_DNA"/>
</dbReference>
<evidence type="ECO:0000256" key="4">
    <source>
        <dbReference type="HAMAP-Rule" id="MF_00996"/>
    </source>
</evidence>
<protein>
    <recommendedName>
        <fullName evidence="4">1,4-dihydroxy-6-naphtoate synthase</fullName>
        <ecNumber evidence="4">4.1.99.29</ecNumber>
    </recommendedName>
    <alternativeName>
        <fullName evidence="4">Menaquinone biosynthetic enzyme MqnD</fullName>
    </alternativeName>
</protein>
<dbReference type="PANTHER" id="PTHR37167">
    <property type="entry name" value="1,4-DIHYDROXY-6-NAPHTOATE SYNTHASE"/>
    <property type="match status" value="1"/>
</dbReference>
<name>A0A7W0HLE8_9BACT</name>
<sequence>MQNTDIAFSPCPNDTFIFHAMIKGLVDTAPFCFTPHLMDVETLNSKAFSGEFAVTKLSFFAFLLLQHKYEMLAAGAAMGHGCGPLVVAKDPLANLSGARVAVPGKYTTAHLLFRLWCGEAANVEITPYEKILPGVCDGRWNAGVIIHEGRFVYPRYGCAQIIDLGRWWEEKTRLPIPLGCIAVRKDPEILARKAHLEAMIRSSISHARKHPESCRNFIRQHAQEIDDRVTEQHIRLYVNDYTLSPGKAGWQAIEKLEQIARCQNIIESA</sequence>
<comment type="caution">
    <text evidence="5">The sequence shown here is derived from an EMBL/GenBank/DDBJ whole genome shotgun (WGS) entry which is preliminary data.</text>
</comment>
<dbReference type="EC" id="4.1.99.29" evidence="4"/>
<evidence type="ECO:0000256" key="2">
    <source>
        <dbReference type="ARBA" id="ARBA00022428"/>
    </source>
</evidence>
<dbReference type="GO" id="GO:0016830">
    <property type="term" value="F:carbon-carbon lyase activity"/>
    <property type="evidence" value="ECO:0007669"/>
    <property type="project" value="UniProtKB-UniRule"/>
</dbReference>
<reference evidence="5 6" key="1">
    <citation type="submission" date="2020-07" db="EMBL/GenBank/DDBJ databases">
        <title>Genomic Encyclopedia of Type Strains, Phase IV (KMG-IV): sequencing the most valuable type-strain genomes for metagenomic binning, comparative biology and taxonomic classification.</title>
        <authorList>
            <person name="Goeker M."/>
        </authorList>
    </citation>
    <scope>NUCLEOTIDE SEQUENCE [LARGE SCALE GENOMIC DNA]</scope>
    <source>
        <strain evidence="5 6">DSM 17721</strain>
    </source>
</reference>
<evidence type="ECO:0000256" key="3">
    <source>
        <dbReference type="ARBA" id="ARBA00023239"/>
    </source>
</evidence>
<dbReference type="AlphaFoldDB" id="A0A7W0HLE8"/>
<dbReference type="Pfam" id="PF02621">
    <property type="entry name" value="VitK2_biosynth"/>
    <property type="match status" value="1"/>
</dbReference>
<keyword evidence="3 4" id="KW-0456">Lyase</keyword>
<feature type="binding site" evidence="4">
    <location>
        <begin position="108"/>
        <end position="109"/>
    </location>
    <ligand>
        <name>substrate</name>
    </ligand>
</feature>
<dbReference type="Proteomes" id="UP000525298">
    <property type="component" value="Unassembled WGS sequence"/>
</dbReference>
<dbReference type="Gene3D" id="3.40.190.10">
    <property type="entry name" value="Periplasmic binding protein-like II"/>
    <property type="match status" value="2"/>
</dbReference>
<dbReference type="InterPro" id="IPR030869">
    <property type="entry name" value="MqnD"/>
</dbReference>
<comment type="similarity">
    <text evidence="4">Belongs to the MqnA/MqnD family. MqnD subfamily.</text>
</comment>
<comment type="pathway">
    <text evidence="1 4">Quinol/quinone metabolism; menaquinone biosynthesis.</text>
</comment>
<keyword evidence="6" id="KW-1185">Reference proteome</keyword>
<dbReference type="GO" id="GO:0009234">
    <property type="term" value="P:menaquinone biosynthetic process"/>
    <property type="evidence" value="ECO:0007669"/>
    <property type="project" value="UniProtKB-UniRule"/>
</dbReference>